<dbReference type="Proteomes" id="UP001150238">
    <property type="component" value="Unassembled WGS sequence"/>
</dbReference>
<dbReference type="AlphaFoldDB" id="A0A9W9DZ53"/>
<organism evidence="1 2">
    <name type="scientific">Lentinula lateritia</name>
    <dbReference type="NCBI Taxonomy" id="40482"/>
    <lineage>
        <taxon>Eukaryota</taxon>
        <taxon>Fungi</taxon>
        <taxon>Dikarya</taxon>
        <taxon>Basidiomycota</taxon>
        <taxon>Agaricomycotina</taxon>
        <taxon>Agaricomycetes</taxon>
        <taxon>Agaricomycetidae</taxon>
        <taxon>Agaricales</taxon>
        <taxon>Marasmiineae</taxon>
        <taxon>Omphalotaceae</taxon>
        <taxon>Lentinula</taxon>
    </lineage>
</organism>
<evidence type="ECO:0000313" key="2">
    <source>
        <dbReference type="Proteomes" id="UP001150238"/>
    </source>
</evidence>
<evidence type="ECO:0000313" key="1">
    <source>
        <dbReference type="EMBL" id="KAJ4492753.1"/>
    </source>
</evidence>
<dbReference type="SUPFAM" id="SSF52047">
    <property type="entry name" value="RNI-like"/>
    <property type="match status" value="1"/>
</dbReference>
<evidence type="ECO:0008006" key="3">
    <source>
        <dbReference type="Google" id="ProtNLM"/>
    </source>
</evidence>
<name>A0A9W9DZ53_9AGAR</name>
<accession>A0A9W9DZ53</accession>
<reference evidence="1" key="1">
    <citation type="submission" date="2022-08" db="EMBL/GenBank/DDBJ databases">
        <authorList>
            <consortium name="DOE Joint Genome Institute"/>
            <person name="Min B."/>
            <person name="Riley R."/>
            <person name="Sierra-Patev S."/>
            <person name="Naranjo-Ortiz M."/>
            <person name="Looney B."/>
            <person name="Konkel Z."/>
            <person name="Slot J.C."/>
            <person name="Sakamoto Y."/>
            <person name="Steenwyk J.L."/>
            <person name="Rokas A."/>
            <person name="Carro J."/>
            <person name="Camarero S."/>
            <person name="Ferreira P."/>
            <person name="Molpeceres G."/>
            <person name="Ruiz-Duenas F.J."/>
            <person name="Serrano A."/>
            <person name="Henrissat B."/>
            <person name="Drula E."/>
            <person name="Hughes K.W."/>
            <person name="Mata J.L."/>
            <person name="Ishikawa N.K."/>
            <person name="Vargas-Isla R."/>
            <person name="Ushijima S."/>
            <person name="Smith C.A."/>
            <person name="Ahrendt S."/>
            <person name="Andreopoulos W."/>
            <person name="He G."/>
            <person name="Labutti K."/>
            <person name="Lipzen A."/>
            <person name="Ng V."/>
            <person name="Sandor L."/>
            <person name="Barry K."/>
            <person name="Martinez A.T."/>
            <person name="Xiao Y."/>
            <person name="Gibbons J.G."/>
            <person name="Terashima K."/>
            <person name="Hibbett D.S."/>
            <person name="Grigoriev I.V."/>
        </authorList>
    </citation>
    <scope>NUCLEOTIDE SEQUENCE</scope>
    <source>
        <strain evidence="1">Sp2 HRB7682 ss15</strain>
    </source>
</reference>
<dbReference type="Gene3D" id="3.80.10.10">
    <property type="entry name" value="Ribonuclease Inhibitor"/>
    <property type="match status" value="1"/>
</dbReference>
<dbReference type="InterPro" id="IPR032675">
    <property type="entry name" value="LRR_dom_sf"/>
</dbReference>
<dbReference type="EMBL" id="JANVFS010000004">
    <property type="protein sequence ID" value="KAJ4492753.1"/>
    <property type="molecule type" value="Genomic_DNA"/>
</dbReference>
<reference evidence="1" key="2">
    <citation type="journal article" date="2023" name="Proc. Natl. Acad. Sci. U.S.A.">
        <title>A global phylogenomic analysis of the shiitake genus Lentinula.</title>
        <authorList>
            <person name="Sierra-Patev S."/>
            <person name="Min B."/>
            <person name="Naranjo-Ortiz M."/>
            <person name="Looney B."/>
            <person name="Konkel Z."/>
            <person name="Slot J.C."/>
            <person name="Sakamoto Y."/>
            <person name="Steenwyk J.L."/>
            <person name="Rokas A."/>
            <person name="Carro J."/>
            <person name="Camarero S."/>
            <person name="Ferreira P."/>
            <person name="Molpeceres G."/>
            <person name="Ruiz-Duenas F.J."/>
            <person name="Serrano A."/>
            <person name="Henrissat B."/>
            <person name="Drula E."/>
            <person name="Hughes K.W."/>
            <person name="Mata J.L."/>
            <person name="Ishikawa N.K."/>
            <person name="Vargas-Isla R."/>
            <person name="Ushijima S."/>
            <person name="Smith C.A."/>
            <person name="Donoghue J."/>
            <person name="Ahrendt S."/>
            <person name="Andreopoulos W."/>
            <person name="He G."/>
            <person name="LaButti K."/>
            <person name="Lipzen A."/>
            <person name="Ng V."/>
            <person name="Riley R."/>
            <person name="Sandor L."/>
            <person name="Barry K."/>
            <person name="Martinez A.T."/>
            <person name="Xiao Y."/>
            <person name="Gibbons J.G."/>
            <person name="Terashima K."/>
            <person name="Grigoriev I.V."/>
            <person name="Hibbett D."/>
        </authorList>
    </citation>
    <scope>NUCLEOTIDE SEQUENCE</scope>
    <source>
        <strain evidence="1">Sp2 HRB7682 ss15</strain>
    </source>
</reference>
<proteinExistence type="predicted"/>
<sequence length="514" mass="59188">MRGIQQLNEDVIFLVLETIRASISKDLFLKDLRSLSLTSRFLRSICLPIIFRNFRRTWDMGVWKHQEILPSTLCQHVTVFELDVSATGDILVDEPTVLSERLVAVFSNMARLQTFRLMNSAECGPWPALLKAIFTTPTLTTCEILDSPWRRPEEKFSRLMLDLPRELPRLQKLVYRVPFTDCFPRESESYGRRDKVQGLVELSNLSVLVSLVCDSVEALEIPAELALHLVDLPYPKLSELTFRGHEPLHTTDWSMMFHRAPRLRDVHIQTPAYFNDRLMSPIISTRSIPHDDPVMRGMTNLQSLTISNPFGKTLFFQVLTYANLRTLSLKAFPLPDINGSRWSNVHSRVLTGNEVLYILNTVQIVSLSTFEISYWVDASDLSLLSRIHISFPKLSTLEIHRFRPLAKENSENDPLPSMPNALAKVVNLKHLMMNLDFPERPRHIDWRHDDSERSRTFYSFLEKEIVSTFAHAVPSLKTLGILSHHSFSSCWDIWEVTKTRGPIPQLQTPIYPPC</sequence>
<comment type="caution">
    <text evidence="1">The sequence shown here is derived from an EMBL/GenBank/DDBJ whole genome shotgun (WGS) entry which is preliminary data.</text>
</comment>
<gene>
    <name evidence="1" type="ORF">C8J55DRAFT_214026</name>
</gene>
<protein>
    <recommendedName>
        <fullName evidence="3">F-box domain-containing protein</fullName>
    </recommendedName>
</protein>